<dbReference type="Pfam" id="PF02410">
    <property type="entry name" value="RsfS"/>
    <property type="match status" value="1"/>
</dbReference>
<dbReference type="InterPro" id="IPR043519">
    <property type="entry name" value="NT_sf"/>
</dbReference>
<evidence type="ECO:0000313" key="4">
    <source>
        <dbReference type="Proteomes" id="UP001652461"/>
    </source>
</evidence>
<comment type="function">
    <text evidence="2">Functions as a ribosomal silencing factor. Interacts with ribosomal protein uL14 (rplN), blocking formation of intersubunit bridge B8. Prevents association of the 30S and 50S ribosomal subunits and the formation of functional ribosomes, thus repressing translation.</text>
</comment>
<reference evidence="3 4" key="1">
    <citation type="journal article" date="2021" name="ISME Commun">
        <title>Automated analysis of genomic sequences facilitates high-throughput and comprehensive description of bacteria.</title>
        <authorList>
            <person name="Hitch T.C.A."/>
        </authorList>
    </citation>
    <scope>NUCLEOTIDE SEQUENCE [LARGE SCALE GENOMIC DNA]</scope>
    <source>
        <strain evidence="3 4">Sanger_04</strain>
    </source>
</reference>
<dbReference type="Gene3D" id="3.30.460.10">
    <property type="entry name" value="Beta Polymerase, domain 2"/>
    <property type="match status" value="1"/>
</dbReference>
<comment type="similarity">
    <text evidence="1 2">Belongs to the Iojap/RsfS family.</text>
</comment>
<dbReference type="HAMAP" id="MF_01477">
    <property type="entry name" value="Iojap_RsfS"/>
    <property type="match status" value="1"/>
</dbReference>
<dbReference type="RefSeq" id="WP_158364765.1">
    <property type="nucleotide sequence ID" value="NZ_JAOQKC010000022.1"/>
</dbReference>
<dbReference type="PANTHER" id="PTHR21043">
    <property type="entry name" value="IOJAP SUPERFAMILY ORTHOLOG"/>
    <property type="match status" value="1"/>
</dbReference>
<dbReference type="NCBIfam" id="TIGR00090">
    <property type="entry name" value="rsfS_iojap_ybeB"/>
    <property type="match status" value="1"/>
</dbReference>
<accession>A0ABT2S038</accession>
<keyword evidence="2" id="KW-0963">Cytoplasm</keyword>
<evidence type="ECO:0000256" key="2">
    <source>
        <dbReference type="HAMAP-Rule" id="MF_01477"/>
    </source>
</evidence>
<protein>
    <recommendedName>
        <fullName evidence="2">Ribosomal silencing factor RsfS</fullName>
    </recommendedName>
</protein>
<keyword evidence="4" id="KW-1185">Reference proteome</keyword>
<proteinExistence type="inferred from homology"/>
<gene>
    <name evidence="2 3" type="primary">rsfS</name>
    <name evidence="3" type="ORF">OCV63_13720</name>
</gene>
<dbReference type="PANTHER" id="PTHR21043:SF0">
    <property type="entry name" value="MITOCHONDRIAL ASSEMBLY OF RIBOSOMAL LARGE SUBUNIT PROTEIN 1"/>
    <property type="match status" value="1"/>
</dbReference>
<dbReference type="Proteomes" id="UP001652461">
    <property type="component" value="Unassembled WGS sequence"/>
</dbReference>
<organism evidence="3 4">
    <name type="scientific">Laedolimicola ammoniilytica</name>
    <dbReference type="NCBI Taxonomy" id="2981771"/>
    <lineage>
        <taxon>Bacteria</taxon>
        <taxon>Bacillati</taxon>
        <taxon>Bacillota</taxon>
        <taxon>Clostridia</taxon>
        <taxon>Lachnospirales</taxon>
        <taxon>Lachnospiraceae</taxon>
        <taxon>Laedolimicola</taxon>
    </lineage>
</organism>
<comment type="caution">
    <text evidence="3">The sequence shown here is derived from an EMBL/GenBank/DDBJ whole genome shotgun (WGS) entry which is preliminary data.</text>
</comment>
<comment type="subunit">
    <text evidence="2">Interacts with ribosomal protein uL14 (rplN).</text>
</comment>
<dbReference type="EMBL" id="JAOQKC010000022">
    <property type="protein sequence ID" value="MCU6697939.1"/>
    <property type="molecule type" value="Genomic_DNA"/>
</dbReference>
<evidence type="ECO:0000256" key="1">
    <source>
        <dbReference type="ARBA" id="ARBA00010574"/>
    </source>
</evidence>
<dbReference type="SUPFAM" id="SSF81301">
    <property type="entry name" value="Nucleotidyltransferase"/>
    <property type="match status" value="1"/>
</dbReference>
<evidence type="ECO:0000313" key="3">
    <source>
        <dbReference type="EMBL" id="MCU6697939.1"/>
    </source>
</evidence>
<keyword evidence="2" id="KW-0810">Translation regulation</keyword>
<sequence length="120" mass="13842">MTQKQSKEMARLAYQAMEDKKARDIRIIDISEISVLADYFLIASGSNKNQVQAMVDNVQEELHKAGFVPKQVEGYNSANWILLDYGDIIIHVFDEENRLFYDLERIWRDGSVITAEDLEA</sequence>
<dbReference type="InterPro" id="IPR004394">
    <property type="entry name" value="Iojap/RsfS/C7orf30"/>
</dbReference>
<comment type="subcellular location">
    <subcellularLocation>
        <location evidence="2">Cytoplasm</location>
    </subcellularLocation>
</comment>
<keyword evidence="2" id="KW-0678">Repressor</keyword>
<name>A0ABT2S038_9FIRM</name>